<evidence type="ECO:0000313" key="2">
    <source>
        <dbReference type="Proteomes" id="UP001500460"/>
    </source>
</evidence>
<dbReference type="InterPro" id="IPR052748">
    <property type="entry name" value="ISR_Activator"/>
</dbReference>
<dbReference type="Pfam" id="PF08238">
    <property type="entry name" value="Sel1"/>
    <property type="match status" value="3"/>
</dbReference>
<sequence>MTEEFSGVAATAAALMEQAHHGDPAAADRLAETLPSLTAAAESGHLDAQNVLGGILLEWMDDPSGAAAWFRKTADRGSAAGKRSLGHLYANGLGVPKDLAEAERLFGEAAAEGDAHARFGLAQLWWGKADPQAVAGLLRSAAEGGVVDAHVVLGDLLAAMDQDAEALRSYLTAAESGHDGAMYVVARWYRDGTAGRADSVEALKWFLRMIRVGNADGLHEAIDVARRVSDEEIRRAGELAGCRAEAEAMAGTVRKYR</sequence>
<gene>
    <name evidence="1" type="ORF">GCM10010421_40210</name>
</gene>
<name>A0ABN3JZ84_9ACTN</name>
<dbReference type="RefSeq" id="WP_344605390.1">
    <property type="nucleotide sequence ID" value="NZ_BAAATK010000026.1"/>
</dbReference>
<proteinExistence type="predicted"/>
<dbReference type="InterPro" id="IPR011990">
    <property type="entry name" value="TPR-like_helical_dom_sf"/>
</dbReference>
<protein>
    <recommendedName>
        <fullName evidence="3">Sel1 repeat family protein</fullName>
    </recommendedName>
</protein>
<comment type="caution">
    <text evidence="1">The sequence shown here is derived from an EMBL/GenBank/DDBJ whole genome shotgun (WGS) entry which is preliminary data.</text>
</comment>
<evidence type="ECO:0008006" key="3">
    <source>
        <dbReference type="Google" id="ProtNLM"/>
    </source>
</evidence>
<dbReference type="PANTHER" id="PTHR45011">
    <property type="entry name" value="DAP3-BINDING CELL DEATH ENHANCER 1"/>
    <property type="match status" value="1"/>
</dbReference>
<dbReference type="Proteomes" id="UP001500460">
    <property type="component" value="Unassembled WGS sequence"/>
</dbReference>
<reference evidence="1 2" key="1">
    <citation type="journal article" date="2019" name="Int. J. Syst. Evol. Microbiol.">
        <title>The Global Catalogue of Microorganisms (GCM) 10K type strain sequencing project: providing services to taxonomists for standard genome sequencing and annotation.</title>
        <authorList>
            <consortium name="The Broad Institute Genomics Platform"/>
            <consortium name="The Broad Institute Genome Sequencing Center for Infectious Disease"/>
            <person name="Wu L."/>
            <person name="Ma J."/>
        </authorList>
    </citation>
    <scope>NUCLEOTIDE SEQUENCE [LARGE SCALE GENOMIC DNA]</scope>
    <source>
        <strain evidence="1 2">JCM 6922</strain>
    </source>
</reference>
<dbReference type="SUPFAM" id="SSF81901">
    <property type="entry name" value="HCP-like"/>
    <property type="match status" value="1"/>
</dbReference>
<dbReference type="PANTHER" id="PTHR45011:SF1">
    <property type="entry name" value="DAP3-BINDING CELL DEATH ENHANCER 1"/>
    <property type="match status" value="1"/>
</dbReference>
<accession>A0ABN3JZ84</accession>
<dbReference type="SMART" id="SM00671">
    <property type="entry name" value="SEL1"/>
    <property type="match status" value="4"/>
</dbReference>
<dbReference type="InterPro" id="IPR006597">
    <property type="entry name" value="Sel1-like"/>
</dbReference>
<evidence type="ECO:0000313" key="1">
    <source>
        <dbReference type="EMBL" id="GAA2444876.1"/>
    </source>
</evidence>
<dbReference type="EMBL" id="BAAATK010000026">
    <property type="protein sequence ID" value="GAA2444876.1"/>
    <property type="molecule type" value="Genomic_DNA"/>
</dbReference>
<organism evidence="1 2">
    <name type="scientific">Streptomyces glaucus</name>
    <dbReference type="NCBI Taxonomy" id="284029"/>
    <lineage>
        <taxon>Bacteria</taxon>
        <taxon>Bacillati</taxon>
        <taxon>Actinomycetota</taxon>
        <taxon>Actinomycetes</taxon>
        <taxon>Kitasatosporales</taxon>
        <taxon>Streptomycetaceae</taxon>
        <taxon>Streptomyces</taxon>
    </lineage>
</organism>
<keyword evidence="2" id="KW-1185">Reference proteome</keyword>
<dbReference type="Gene3D" id="1.25.40.10">
    <property type="entry name" value="Tetratricopeptide repeat domain"/>
    <property type="match status" value="2"/>
</dbReference>